<feature type="compositionally biased region" description="Polar residues" evidence="3">
    <location>
        <begin position="1"/>
        <end position="11"/>
    </location>
</feature>
<gene>
    <name evidence="5" type="primary">LOC115622388</name>
</gene>
<dbReference type="GO" id="GO:0017128">
    <property type="term" value="F:phospholipid scramblase activity"/>
    <property type="evidence" value="ECO:0007669"/>
    <property type="project" value="InterPro"/>
</dbReference>
<evidence type="ECO:0000313" key="4">
    <source>
        <dbReference type="Proteomes" id="UP000504634"/>
    </source>
</evidence>
<keyword evidence="4" id="KW-1185">Reference proteome</keyword>
<dbReference type="Proteomes" id="UP000504634">
    <property type="component" value="Unplaced"/>
</dbReference>
<dbReference type="GeneID" id="115622388"/>
<reference evidence="5" key="1">
    <citation type="submission" date="2025-08" db="UniProtKB">
        <authorList>
            <consortium name="RefSeq"/>
        </authorList>
    </citation>
    <scope>IDENTIFICATION</scope>
    <source>
        <strain evidence="5">11010-0011.00</strain>
        <tissue evidence="5">Whole body</tissue>
    </source>
</reference>
<dbReference type="InterPro" id="IPR005552">
    <property type="entry name" value="Scramblase"/>
</dbReference>
<feature type="compositionally biased region" description="Low complexity" evidence="3">
    <location>
        <begin position="12"/>
        <end position="27"/>
    </location>
</feature>
<accession>A0A6J2TB41</accession>
<protein>
    <recommendedName>
        <fullName evidence="2">Phospholipid scramblase</fullName>
    </recommendedName>
</protein>
<dbReference type="Pfam" id="PF03803">
    <property type="entry name" value="Scramblase"/>
    <property type="match status" value="1"/>
</dbReference>
<proteinExistence type="inferred from homology"/>
<comment type="similarity">
    <text evidence="1 2">Belongs to the phospholipid scramblase family.</text>
</comment>
<dbReference type="SUPFAM" id="SSF54518">
    <property type="entry name" value="Tubby C-terminal domain-like"/>
    <property type="match status" value="1"/>
</dbReference>
<dbReference type="RefSeq" id="XP_030372172.1">
    <property type="nucleotide sequence ID" value="XM_030516312.1"/>
</dbReference>
<evidence type="ECO:0000256" key="2">
    <source>
        <dbReference type="RuleBase" id="RU363116"/>
    </source>
</evidence>
<evidence type="ECO:0000256" key="3">
    <source>
        <dbReference type="SAM" id="MobiDB-lite"/>
    </source>
</evidence>
<dbReference type="PANTHER" id="PTHR23248">
    <property type="entry name" value="PHOSPHOLIPID SCRAMBLASE-RELATED"/>
    <property type="match status" value="1"/>
</dbReference>
<sequence>MSQFPANGDSNPSKPQPVVVAQPSAPVGTNSGPAGIPQCPLGLEYLSAVDQLLIKQKGELFEDLSGIETNNKYAIKNILGQGVYMAFGDTDGCARLCYGSERPFEIRIVDTSKQEVIHLSRPSACGPCCVENLEVTAPPGNIVGSIEQELTLLSPSFKVKDHLGDTVMRIEGPFSTTSFFGDVDFDIVTLSGTKVGKISKQWSGLARELFTDADFFGITFPLDLDARTKAVLLGATFLIDFMFFES</sequence>
<evidence type="ECO:0000313" key="5">
    <source>
        <dbReference type="RefSeq" id="XP_030372172.1"/>
    </source>
</evidence>
<dbReference type="AlphaFoldDB" id="A0A6J2TB41"/>
<comment type="function">
    <text evidence="2">May mediate accelerated ATP-independent bidirectional transbilayer migration of phospholipids upon binding calcium ions that results in a loss of phospholipid asymmetry in the plasma membrane.</text>
</comment>
<dbReference type="OrthoDB" id="191150at2759"/>
<keyword evidence="2" id="KW-0106">Calcium</keyword>
<dbReference type="PANTHER" id="PTHR23248:SF9">
    <property type="entry name" value="PHOSPHOLIPID SCRAMBLASE"/>
    <property type="match status" value="1"/>
</dbReference>
<name>A0A6J2TB41_DROLE</name>
<dbReference type="InterPro" id="IPR025659">
    <property type="entry name" value="Tubby-like_C"/>
</dbReference>
<organism evidence="4 5">
    <name type="scientific">Drosophila lebanonensis</name>
    <name type="common">Fruit fly</name>
    <name type="synonym">Scaptodrosophila lebanonensis</name>
    <dbReference type="NCBI Taxonomy" id="7225"/>
    <lineage>
        <taxon>Eukaryota</taxon>
        <taxon>Metazoa</taxon>
        <taxon>Ecdysozoa</taxon>
        <taxon>Arthropoda</taxon>
        <taxon>Hexapoda</taxon>
        <taxon>Insecta</taxon>
        <taxon>Pterygota</taxon>
        <taxon>Neoptera</taxon>
        <taxon>Endopterygota</taxon>
        <taxon>Diptera</taxon>
        <taxon>Brachycera</taxon>
        <taxon>Muscomorpha</taxon>
        <taxon>Ephydroidea</taxon>
        <taxon>Drosophilidae</taxon>
        <taxon>Scaptodrosophila</taxon>
    </lineage>
</organism>
<dbReference type="GO" id="GO:0005886">
    <property type="term" value="C:plasma membrane"/>
    <property type="evidence" value="ECO:0007669"/>
    <property type="project" value="TreeGrafter"/>
</dbReference>
<comment type="cofactor">
    <cofactor evidence="2">
        <name>Ca(2+)</name>
        <dbReference type="ChEBI" id="CHEBI:29108"/>
    </cofactor>
</comment>
<keyword evidence="2" id="KW-0564">Palmitate</keyword>
<keyword evidence="2" id="KW-0449">Lipoprotein</keyword>
<feature type="region of interest" description="Disordered" evidence="3">
    <location>
        <begin position="1"/>
        <end position="33"/>
    </location>
</feature>
<evidence type="ECO:0000256" key="1">
    <source>
        <dbReference type="ARBA" id="ARBA00005350"/>
    </source>
</evidence>